<evidence type="ECO:0000256" key="2">
    <source>
        <dbReference type="SAM" id="SignalP"/>
    </source>
</evidence>
<sequence length="190" mass="23043">MKTLFAAAVAMSMLAGTATTAYAGNDDRDHDRGRHERHHDDRGKDRRDYRSHDRDGRKDWDRRDYRSHDGRRDWDRRDHRDWDRHDYRRDHDRYDRRDAYRAGYYNGRVDQHRYDRGRYIAPRGYYVRSWRHGDYLPRSYCETRYIVSDYGRYHLHAPPRGHHWVRVNDDVVLAAVTSGLVVSVVNGLFY</sequence>
<keyword evidence="2" id="KW-0732">Signal</keyword>
<keyword evidence="4" id="KW-1185">Reference proteome</keyword>
<dbReference type="Gene3D" id="3.10.450.160">
    <property type="entry name" value="inner membrane protein cigr"/>
    <property type="match status" value="1"/>
</dbReference>
<feature type="signal peptide" evidence="2">
    <location>
        <begin position="1"/>
        <end position="23"/>
    </location>
</feature>
<organism evidence="3 4">
    <name type="scientific">Steroidobacter flavus</name>
    <dbReference type="NCBI Taxonomy" id="1842136"/>
    <lineage>
        <taxon>Bacteria</taxon>
        <taxon>Pseudomonadati</taxon>
        <taxon>Pseudomonadota</taxon>
        <taxon>Gammaproteobacteria</taxon>
        <taxon>Steroidobacterales</taxon>
        <taxon>Steroidobacteraceae</taxon>
        <taxon>Steroidobacter</taxon>
    </lineage>
</organism>
<dbReference type="RefSeq" id="WP_380596090.1">
    <property type="nucleotide sequence ID" value="NZ_JBHSDU010000003.1"/>
</dbReference>
<name>A0ABV8SRE4_9GAMM</name>
<evidence type="ECO:0000313" key="3">
    <source>
        <dbReference type="EMBL" id="MFC4309024.1"/>
    </source>
</evidence>
<dbReference type="InterPro" id="IPR024572">
    <property type="entry name" value="RcnB"/>
</dbReference>
<dbReference type="Pfam" id="PF11776">
    <property type="entry name" value="RcnB"/>
    <property type="match status" value="1"/>
</dbReference>
<gene>
    <name evidence="3" type="ORF">ACFPN2_08030</name>
</gene>
<feature type="chain" id="PRO_5046831338" evidence="2">
    <location>
        <begin position="24"/>
        <end position="190"/>
    </location>
</feature>
<dbReference type="Proteomes" id="UP001595904">
    <property type="component" value="Unassembled WGS sequence"/>
</dbReference>
<accession>A0ABV8SRE4</accession>
<evidence type="ECO:0000313" key="4">
    <source>
        <dbReference type="Proteomes" id="UP001595904"/>
    </source>
</evidence>
<feature type="compositionally biased region" description="Basic and acidic residues" evidence="1">
    <location>
        <begin position="25"/>
        <end position="71"/>
    </location>
</feature>
<comment type="caution">
    <text evidence="3">The sequence shown here is derived from an EMBL/GenBank/DDBJ whole genome shotgun (WGS) entry which is preliminary data.</text>
</comment>
<dbReference type="EMBL" id="JBHSDU010000003">
    <property type="protein sequence ID" value="MFC4309024.1"/>
    <property type="molecule type" value="Genomic_DNA"/>
</dbReference>
<evidence type="ECO:0000256" key="1">
    <source>
        <dbReference type="SAM" id="MobiDB-lite"/>
    </source>
</evidence>
<protein>
    <submittedName>
        <fullName evidence="3">RcnB family protein</fullName>
    </submittedName>
</protein>
<feature type="region of interest" description="Disordered" evidence="1">
    <location>
        <begin position="21"/>
        <end position="71"/>
    </location>
</feature>
<reference evidence="4" key="1">
    <citation type="journal article" date="2019" name="Int. J. Syst. Evol. Microbiol.">
        <title>The Global Catalogue of Microorganisms (GCM) 10K type strain sequencing project: providing services to taxonomists for standard genome sequencing and annotation.</title>
        <authorList>
            <consortium name="The Broad Institute Genomics Platform"/>
            <consortium name="The Broad Institute Genome Sequencing Center for Infectious Disease"/>
            <person name="Wu L."/>
            <person name="Ma J."/>
        </authorList>
    </citation>
    <scope>NUCLEOTIDE SEQUENCE [LARGE SCALE GENOMIC DNA]</scope>
    <source>
        <strain evidence="4">CGMCC 1.10759</strain>
    </source>
</reference>
<proteinExistence type="predicted"/>